<dbReference type="Proteomes" id="UP000007635">
    <property type="component" value="Chromosome I"/>
</dbReference>
<feature type="coiled-coil region" evidence="2">
    <location>
        <begin position="636"/>
        <end position="781"/>
    </location>
</feature>
<dbReference type="PANTHER" id="PTHR18870:SF10">
    <property type="entry name" value="PROTEIN FAM184A"/>
    <property type="match status" value="1"/>
</dbReference>
<feature type="coiled-coil region" evidence="2">
    <location>
        <begin position="838"/>
        <end position="904"/>
    </location>
</feature>
<reference evidence="4 5" key="1">
    <citation type="journal article" date="2021" name="G3 (Bethesda)">
        <title>Improved contiguity of the threespine stickleback genome using long-read sequencing.</title>
        <authorList>
            <person name="Nath S."/>
            <person name="Shaw D.E."/>
            <person name="White M.A."/>
        </authorList>
    </citation>
    <scope>NUCLEOTIDE SEQUENCE [LARGE SCALE GENOMIC DNA]</scope>
    <source>
        <strain evidence="4 5">Lake Benthic</strain>
    </source>
</reference>
<organism evidence="4 5">
    <name type="scientific">Gasterosteus aculeatus aculeatus</name>
    <name type="common">three-spined stickleback</name>
    <dbReference type="NCBI Taxonomy" id="481459"/>
    <lineage>
        <taxon>Eukaryota</taxon>
        <taxon>Metazoa</taxon>
        <taxon>Chordata</taxon>
        <taxon>Craniata</taxon>
        <taxon>Vertebrata</taxon>
        <taxon>Euteleostomi</taxon>
        <taxon>Actinopterygii</taxon>
        <taxon>Neopterygii</taxon>
        <taxon>Teleostei</taxon>
        <taxon>Neoteleostei</taxon>
        <taxon>Acanthomorphata</taxon>
        <taxon>Eupercaria</taxon>
        <taxon>Perciformes</taxon>
        <taxon>Cottioidei</taxon>
        <taxon>Gasterosteales</taxon>
        <taxon>Gasterosteidae</taxon>
        <taxon>Gasterosteus</taxon>
    </lineage>
</organism>
<name>A0AAQ4S7E1_GASAC</name>
<dbReference type="InterPro" id="IPR039478">
    <property type="entry name" value="FAM184A/B_N"/>
</dbReference>
<proteinExistence type="predicted"/>
<dbReference type="GeneTree" id="ENSGT00530000063669"/>
<accession>A0AAQ4S7E1</accession>
<evidence type="ECO:0000313" key="5">
    <source>
        <dbReference type="Proteomes" id="UP000007635"/>
    </source>
</evidence>
<feature type="domain" description="Protein FAM184A/B N-terminal" evidence="3">
    <location>
        <begin position="58"/>
        <end position="268"/>
    </location>
</feature>
<feature type="coiled-coil region" evidence="2">
    <location>
        <begin position="188"/>
        <end position="330"/>
    </location>
</feature>
<dbReference type="AlphaFoldDB" id="A0AAQ4S7E1"/>
<dbReference type="PANTHER" id="PTHR18870">
    <property type="entry name" value="PROTEIN TAG-278-RELATED"/>
    <property type="match status" value="1"/>
</dbReference>
<evidence type="ECO:0000313" key="4">
    <source>
        <dbReference type="Ensembl" id="ENSGACP00000070927.1"/>
    </source>
</evidence>
<reference evidence="4" key="2">
    <citation type="submission" date="2025-08" db="UniProtKB">
        <authorList>
            <consortium name="Ensembl"/>
        </authorList>
    </citation>
    <scope>IDENTIFICATION</scope>
</reference>
<evidence type="ECO:0000256" key="1">
    <source>
        <dbReference type="ARBA" id="ARBA00023054"/>
    </source>
</evidence>
<feature type="coiled-coil region" evidence="2">
    <location>
        <begin position="52"/>
        <end position="132"/>
    </location>
</feature>
<reference evidence="4" key="3">
    <citation type="submission" date="2025-09" db="UniProtKB">
        <authorList>
            <consortium name="Ensembl"/>
        </authorList>
    </citation>
    <scope>IDENTIFICATION</scope>
</reference>
<evidence type="ECO:0000259" key="3">
    <source>
        <dbReference type="Pfam" id="PF15665"/>
    </source>
</evidence>
<protein>
    <recommendedName>
        <fullName evidence="3">Protein FAM184A/B N-terminal domain-containing protein</fullName>
    </recommendedName>
</protein>
<feature type="coiled-coil region" evidence="2">
    <location>
        <begin position="476"/>
        <end position="608"/>
    </location>
</feature>
<keyword evidence="1 2" id="KW-0175">Coiled coil</keyword>
<feature type="coiled-coil region" evidence="2">
    <location>
        <begin position="406"/>
        <end position="451"/>
    </location>
</feature>
<keyword evidence="5" id="KW-1185">Reference proteome</keyword>
<sequence length="1025" mass="120921">MATGAGWLPPYGTAGSNAKYNAAPSPPSGMFYDGSLTLDYTQDLHLKMSKKIAQLTKVIYALNTKNDEHEEEIESLRDAHEDEVQHIVTETRDKIMQYKSKMVDEADLRRRLASLEESVELHEHMKRQALAEFEMYRQRMEDSQLCTEAQHTQRVVSMSREVEEMRRDFEEKLRAFSQTQAQFEADKRRALEELRATHRQEVEELLNNQQNQSATSTEDQEKLAELHRQEVESLMERVEEITRDKVRLMEEYEAKLGKAQEYYERELEAMRRTHQLTTENLLAWKRTEVELRKEFQAQEAALQRSLSKLRSELQKAHEEARENRDKTNRLQTSLANAEGTIKVCNLHKQLEEAIQDGEIWVMQLKDTEYELDGSRERVQQQATELLHKASQIGSLQATQMSHEATIRNLDQEQSRLKDKLGRLEEEREALLNQSQASNDQHRQQVLKLEQVPEHQGYEKELCRLRAHYEEEMHRFKEAQVRALEELEGKHQAMREEAQQEKEDEKKLLEFEIKRLSLEEQRDRLQQQLDNLKEELSAKLNMANQEVSHLQELVREGEQSMSSAQTQISCLRETQEKLKIELDATRGRVRETSNLLTDLQEEIETQRQQHDARVMSIRTEEKQKVDKMADELDHKWREALREEVRLLKEELTEEYEADKQAALTQISQQKELEMMAAREGWQRKVEDLLEQISLLKQSLELQLSQSKSALQQLQSQFNQERELLSQQLKELQREHQRREHRLQEAHCCALSTMEEARQHQIRALEERLKQEQREEVHALKEAHRRTFDILRQQSDQELQTLRFELEDEGKAKLASLRAELNHLHAASIEHLKQLHHKDSHSVKRELEKAMEHSRQQEQELLARISDLQGELCSRSNRITDLDHEIHSLNETIDTLTRELEIKGKEVLRVRGEANHQIRLEGTEEKLRHRESRPEDLHVIAELREMVTEREALVKKLVVSHHNTFLKKTCMWWPNKIIAYYSRRLPHSVRGERPCARLHLFSFDSYPVIYSLSYESPKGNKSSHPTS</sequence>
<evidence type="ECO:0000256" key="2">
    <source>
        <dbReference type="SAM" id="Coils"/>
    </source>
</evidence>
<dbReference type="Pfam" id="PF15665">
    <property type="entry name" value="FAM184"/>
    <property type="match status" value="1"/>
</dbReference>
<dbReference type="Ensembl" id="ENSGACT00000051366.1">
    <property type="protein sequence ID" value="ENSGACP00000070927.1"/>
    <property type="gene ID" value="ENSGACG00000014429.2"/>
</dbReference>